<dbReference type="Proteomes" id="UP000316079">
    <property type="component" value="Unassembled WGS sequence"/>
</dbReference>
<dbReference type="AlphaFoldDB" id="A0A553Q6U1"/>
<dbReference type="EMBL" id="SRMA01026265">
    <property type="protein sequence ID" value="TRY85655.1"/>
    <property type="molecule type" value="Genomic_DNA"/>
</dbReference>
<keyword evidence="2" id="KW-1185">Reference proteome</keyword>
<sequence>MLTQRNYQEIARAELLCSLISICMSSFMTTSPENPPPAPVHHSRMRSIKNCSNLDGQLGTFVSNLK</sequence>
<gene>
    <name evidence="1" type="ORF">DNTS_020358</name>
</gene>
<evidence type="ECO:0000313" key="1">
    <source>
        <dbReference type="EMBL" id="TRY85655.1"/>
    </source>
</evidence>
<reference evidence="1 2" key="1">
    <citation type="journal article" date="2019" name="Sci. Data">
        <title>Hybrid genome assembly and annotation of Danionella translucida.</title>
        <authorList>
            <person name="Kadobianskyi M."/>
            <person name="Schulze L."/>
            <person name="Schuelke M."/>
            <person name="Judkewitz B."/>
        </authorList>
    </citation>
    <scope>NUCLEOTIDE SEQUENCE [LARGE SCALE GENOMIC DNA]</scope>
    <source>
        <strain evidence="1 2">Bolton</strain>
    </source>
</reference>
<organism evidence="1 2">
    <name type="scientific">Danionella cerebrum</name>
    <dbReference type="NCBI Taxonomy" id="2873325"/>
    <lineage>
        <taxon>Eukaryota</taxon>
        <taxon>Metazoa</taxon>
        <taxon>Chordata</taxon>
        <taxon>Craniata</taxon>
        <taxon>Vertebrata</taxon>
        <taxon>Euteleostomi</taxon>
        <taxon>Actinopterygii</taxon>
        <taxon>Neopterygii</taxon>
        <taxon>Teleostei</taxon>
        <taxon>Ostariophysi</taxon>
        <taxon>Cypriniformes</taxon>
        <taxon>Danionidae</taxon>
        <taxon>Danioninae</taxon>
        <taxon>Danionella</taxon>
    </lineage>
</organism>
<comment type="caution">
    <text evidence="1">The sequence shown here is derived from an EMBL/GenBank/DDBJ whole genome shotgun (WGS) entry which is preliminary data.</text>
</comment>
<accession>A0A553Q6U1</accession>
<protein>
    <submittedName>
        <fullName evidence="1">Uncharacterized protein</fullName>
    </submittedName>
</protein>
<evidence type="ECO:0000313" key="2">
    <source>
        <dbReference type="Proteomes" id="UP000316079"/>
    </source>
</evidence>
<proteinExistence type="predicted"/>
<name>A0A553Q6U1_9TELE</name>